<dbReference type="SUPFAM" id="SSF81296">
    <property type="entry name" value="E set domains"/>
    <property type="match status" value="1"/>
</dbReference>
<dbReference type="PANTHER" id="PTHR10353:SF209">
    <property type="entry name" value="GALACTOLIPID GALACTOSYLTRANSFERASE SFR2, CHLOROPLASTIC"/>
    <property type="match status" value="1"/>
</dbReference>
<keyword evidence="2 5" id="KW-0378">Hydrolase</keyword>
<feature type="region of interest" description="Disordered" evidence="6">
    <location>
        <begin position="1149"/>
        <end position="1181"/>
    </location>
</feature>
<reference evidence="7 8" key="1">
    <citation type="submission" date="2021-01" db="EMBL/GenBank/DDBJ databases">
        <title>Whole genome shotgun sequence of Actinoplanes deccanensis NBRC 13994.</title>
        <authorList>
            <person name="Komaki H."/>
            <person name="Tamura T."/>
        </authorList>
    </citation>
    <scope>NUCLEOTIDE SEQUENCE [LARGE SCALE GENOMIC DNA]</scope>
    <source>
        <strain evidence="7 8">NBRC 13994</strain>
    </source>
</reference>
<evidence type="ECO:0000256" key="3">
    <source>
        <dbReference type="ARBA" id="ARBA00023295"/>
    </source>
</evidence>
<keyword evidence="8" id="KW-1185">Reference proteome</keyword>
<keyword evidence="3 5" id="KW-0326">Glycosidase</keyword>
<accession>A0ABQ3Y0I6</accession>
<comment type="caution">
    <text evidence="7">The sequence shown here is derived from an EMBL/GenBank/DDBJ whole genome shotgun (WGS) entry which is preliminary data.</text>
</comment>
<dbReference type="InterPro" id="IPR033132">
    <property type="entry name" value="GH_1_N_CS"/>
</dbReference>
<dbReference type="Pfam" id="PF00232">
    <property type="entry name" value="Glyco_hydro_1"/>
    <property type="match status" value="2"/>
</dbReference>
<dbReference type="SUPFAM" id="SSF51445">
    <property type="entry name" value="(Trans)glycosidases"/>
    <property type="match status" value="1"/>
</dbReference>
<evidence type="ECO:0000313" key="7">
    <source>
        <dbReference type="EMBL" id="GID73521.1"/>
    </source>
</evidence>
<evidence type="ECO:0008006" key="9">
    <source>
        <dbReference type="Google" id="ProtNLM"/>
    </source>
</evidence>
<dbReference type="Gene3D" id="2.60.40.10">
    <property type="entry name" value="Immunoglobulins"/>
    <property type="match status" value="1"/>
</dbReference>
<evidence type="ECO:0000256" key="1">
    <source>
        <dbReference type="ARBA" id="ARBA00010838"/>
    </source>
</evidence>
<sequence length="1181" mass="125816">MHSVHSGGDAAHHRGMVGEEQERLWQRVAELNREQRDELAATLERLSTAQGQGLIAAAAGFRDDLVTGEGPRLDARGGEAVLSLVRLHPGARGGRTVAVGLTVLDDAGVGAEGAEIVVHGGLGLLVAADPGERDLEALTLVAVGADGFSVLVRELLLGRRLPGLDRLERRPPKLADLTAAPMRGCLAGVRRALGALGRAASYAKQVAAVEQVRRTWATGIGGLVPAAGCAGGTVEIRGSGFGATRPANTNVLFPSAGGGCVNAEVVGWSDTVVTVRAPGDAGVGCVGFTWAPDPPDRPAGAGDLTEAVGGLAGEIEACLGFAAAAAVQRLRDRGVLAFLGPRPACPECLPGDVNRFRGGRPVIRSFTADRARLVSDDAVELRWRVENADTVEIRPVRVGPNTNELPALPSGIVLDPVSGTHRVPSVPGTRPWRGAYELRAVNSCAPAADAETARVEVEMSVRRPTGFLWGTATAGYQVEGGITGNDWHFFTSTPEIVHRVHELGAFRDFDLNLVPAGEAVQHGSAFVAMSDVLRSRLAGANAYRFSVEWSRVERVPGEVDRAALDYYVSLVELLIRQGVEPVVTLNHLALPLWASKAPVKSKGSLPGFPAVADDSDAGHQASLRGWENGVTVDRWIAFVRLVVGRLSRAGVRFWITLNEPVGSVVGVGYIAGVWPPGFSLEGGKAQAAYKNLLRAHVRAYRAIKEIDPAARVGLAHQMAYYKPSSAPNPLGDNVAAANQEDYFYNWHFLDAATSGTVDVKFARRPADRVYESSDVFFQIPAADWMPTLDFVGVNYYRAIYAYHDAVVSNKAGFIGGGFVDAESTSLTTGVGWEVYPDGLLAILTRIRDDYQLPVLITENGLSEPGDTHRAPYLVAHLDQLRRAMDDGVDVLGYLVWTVVDNYEWQYGFEPKAHFGLWTVDRGRRDAYGAHARAMTAGALAFRQVADATGGLAGRVASAVDRFGAYSGAGDRIDPPAKSPGALWEGTMGGLPFALYLMRTASGLAGMVFDGGARRWGRAESLTWHAATGRLAFFVPLDYGGVERGYVATLTGDQFTGTAEEWTTTRPWQAGRVWLDGTWTATGLWQALSFTAVSRWEAPLPAGAAERWVGKGLAAQQSSEWTRFAAVRFTAPTVSLWLVDEAATGTPDFTASLSGSQSMQGSDPTGSFTWTASRAPDDVLGP</sequence>
<evidence type="ECO:0000256" key="2">
    <source>
        <dbReference type="ARBA" id="ARBA00022801"/>
    </source>
</evidence>
<dbReference type="InterPro" id="IPR013783">
    <property type="entry name" value="Ig-like_fold"/>
</dbReference>
<proteinExistence type="inferred from homology"/>
<feature type="active site" description="Nucleophile" evidence="4">
    <location>
        <position position="858"/>
    </location>
</feature>
<dbReference type="Gene3D" id="3.20.20.80">
    <property type="entry name" value="Glycosidases"/>
    <property type="match status" value="1"/>
</dbReference>
<dbReference type="InterPro" id="IPR014756">
    <property type="entry name" value="Ig_E-set"/>
</dbReference>
<dbReference type="EMBL" id="BOMI01000035">
    <property type="protein sequence ID" value="GID73521.1"/>
    <property type="molecule type" value="Genomic_DNA"/>
</dbReference>
<name>A0ABQ3Y0I6_9ACTN</name>
<organism evidence="7 8">
    <name type="scientific">Paractinoplanes deccanensis</name>
    <dbReference type="NCBI Taxonomy" id="113561"/>
    <lineage>
        <taxon>Bacteria</taxon>
        <taxon>Bacillati</taxon>
        <taxon>Actinomycetota</taxon>
        <taxon>Actinomycetes</taxon>
        <taxon>Micromonosporales</taxon>
        <taxon>Micromonosporaceae</taxon>
        <taxon>Paractinoplanes</taxon>
    </lineage>
</organism>
<feature type="compositionally biased region" description="Polar residues" evidence="6">
    <location>
        <begin position="1149"/>
        <end position="1171"/>
    </location>
</feature>
<dbReference type="PRINTS" id="PR00131">
    <property type="entry name" value="GLHYDRLASE1"/>
</dbReference>
<dbReference type="InterPro" id="IPR001360">
    <property type="entry name" value="Glyco_hydro_1"/>
</dbReference>
<dbReference type="PROSITE" id="PS00572">
    <property type="entry name" value="GLYCOSYL_HYDROL_F1_1"/>
    <property type="match status" value="1"/>
</dbReference>
<dbReference type="InterPro" id="IPR018120">
    <property type="entry name" value="Glyco_hydro_1_AS"/>
</dbReference>
<gene>
    <name evidence="7" type="ORF">Ade02nite_21620</name>
</gene>
<dbReference type="Proteomes" id="UP000609879">
    <property type="component" value="Unassembled WGS sequence"/>
</dbReference>
<dbReference type="PANTHER" id="PTHR10353">
    <property type="entry name" value="GLYCOSYL HYDROLASE"/>
    <property type="match status" value="1"/>
</dbReference>
<evidence type="ECO:0000313" key="8">
    <source>
        <dbReference type="Proteomes" id="UP000609879"/>
    </source>
</evidence>
<evidence type="ECO:0000256" key="5">
    <source>
        <dbReference type="RuleBase" id="RU004468"/>
    </source>
</evidence>
<evidence type="ECO:0000256" key="4">
    <source>
        <dbReference type="PROSITE-ProRule" id="PRU10055"/>
    </source>
</evidence>
<dbReference type="InterPro" id="IPR017853">
    <property type="entry name" value="GH"/>
</dbReference>
<evidence type="ECO:0000256" key="6">
    <source>
        <dbReference type="SAM" id="MobiDB-lite"/>
    </source>
</evidence>
<dbReference type="PROSITE" id="PS00653">
    <property type="entry name" value="GLYCOSYL_HYDROL_F1_2"/>
    <property type="match status" value="1"/>
</dbReference>
<comment type="similarity">
    <text evidence="1">Belongs to the glycosyl hydrolase 1 family.</text>
</comment>
<protein>
    <recommendedName>
        <fullName evidence="9">Glycosyl hydrolase family protein</fullName>
    </recommendedName>
</protein>